<evidence type="ECO:0000313" key="5">
    <source>
        <dbReference type="Proteomes" id="UP000236738"/>
    </source>
</evidence>
<accession>A0A1H5TFY4</accession>
<evidence type="ECO:0000256" key="2">
    <source>
        <dbReference type="SAM" id="Phobius"/>
    </source>
</evidence>
<keyword evidence="2" id="KW-0472">Membrane</keyword>
<dbReference type="InterPro" id="IPR019734">
    <property type="entry name" value="TPR_rpt"/>
</dbReference>
<sequence>MMKLKNKIILLISLFFILGLRSQSKNLEFDSLIKKKSEEMLSKNIPRKDIIKWNLEMLEKAKKENYKKGEIWANINLGIQYYNLSKPDVSLKYLNKAKVLADKISADNETYAKIFQEFSQVYFTLGLYDVSLKYNSKGIYYCKKVENLTTSKIFLEYAYRVRALTLDNNKNDSALFYLQKALTNLPGPSIYSDLGSFYIGRNLDSAKIYLGKAEVSFKKIKNVKRYDFSVLYYRYANLYVKENKNREAIKYLEKSLELASNGKNRQHLLNVYKLLAETYNKIGDFKKERKMLDAYKNFNDSYKDAQARSVNFTIQNLENNLNKEEQKYKYKIILYSIISVFIMGLLFYFVFNKKKDEVLDQKDKIIQEQEFNSKRLEKKLIDGVDDLYESAKSRDSNFYNKFQKLYPNFNNDLLAINSNLQNKELLILAYIYLNFETKEIADILFLSPKTVQNKKHSIRKKLKIPSKEDFYIWLRTYIN</sequence>
<evidence type="ECO:0000259" key="3">
    <source>
        <dbReference type="PROSITE" id="PS50043"/>
    </source>
</evidence>
<keyword evidence="5" id="KW-1185">Reference proteome</keyword>
<dbReference type="SUPFAM" id="SSF48452">
    <property type="entry name" value="TPR-like"/>
    <property type="match status" value="2"/>
</dbReference>
<dbReference type="Gene3D" id="1.10.10.10">
    <property type="entry name" value="Winged helix-like DNA-binding domain superfamily/Winged helix DNA-binding domain"/>
    <property type="match status" value="1"/>
</dbReference>
<dbReference type="SMART" id="SM00421">
    <property type="entry name" value="HTH_LUXR"/>
    <property type="match status" value="1"/>
</dbReference>
<dbReference type="PROSITE" id="PS50005">
    <property type="entry name" value="TPR"/>
    <property type="match status" value="1"/>
</dbReference>
<dbReference type="Proteomes" id="UP000236738">
    <property type="component" value="Unassembled WGS sequence"/>
</dbReference>
<dbReference type="SMART" id="SM00028">
    <property type="entry name" value="TPR"/>
    <property type="match status" value="2"/>
</dbReference>
<dbReference type="PROSITE" id="PS50043">
    <property type="entry name" value="HTH_LUXR_2"/>
    <property type="match status" value="1"/>
</dbReference>
<evidence type="ECO:0000256" key="1">
    <source>
        <dbReference type="PROSITE-ProRule" id="PRU00339"/>
    </source>
</evidence>
<dbReference type="GO" id="GO:0006355">
    <property type="term" value="P:regulation of DNA-templated transcription"/>
    <property type="evidence" value="ECO:0007669"/>
    <property type="project" value="InterPro"/>
</dbReference>
<name>A0A1H5TFY4_9FLAO</name>
<feature type="transmembrane region" description="Helical" evidence="2">
    <location>
        <begin position="332"/>
        <end position="351"/>
    </location>
</feature>
<reference evidence="5" key="1">
    <citation type="submission" date="2016-10" db="EMBL/GenBank/DDBJ databases">
        <authorList>
            <person name="Varghese N."/>
            <person name="Submissions S."/>
        </authorList>
    </citation>
    <scope>NUCLEOTIDE SEQUENCE [LARGE SCALE GENOMIC DNA]</scope>
    <source>
        <strain evidence="5">DSM 21580</strain>
    </source>
</reference>
<organism evidence="4 5">
    <name type="scientific">Halpernia humi</name>
    <dbReference type="NCBI Taxonomy" id="493375"/>
    <lineage>
        <taxon>Bacteria</taxon>
        <taxon>Pseudomonadati</taxon>
        <taxon>Bacteroidota</taxon>
        <taxon>Flavobacteriia</taxon>
        <taxon>Flavobacteriales</taxon>
        <taxon>Weeksellaceae</taxon>
        <taxon>Chryseobacterium group</taxon>
        <taxon>Halpernia</taxon>
    </lineage>
</organism>
<keyword evidence="2" id="KW-0812">Transmembrane</keyword>
<dbReference type="EMBL" id="FNUS01000001">
    <property type="protein sequence ID" value="SEF61650.1"/>
    <property type="molecule type" value="Genomic_DNA"/>
</dbReference>
<protein>
    <submittedName>
        <fullName evidence="4">Tetratricopeptide repeat-containing protein</fullName>
    </submittedName>
</protein>
<dbReference type="Pfam" id="PF13424">
    <property type="entry name" value="TPR_12"/>
    <property type="match status" value="1"/>
</dbReference>
<gene>
    <name evidence="4" type="ORF">SAMN05421847_0460</name>
</gene>
<dbReference type="AlphaFoldDB" id="A0A1H5TFY4"/>
<dbReference type="SUPFAM" id="SSF46894">
    <property type="entry name" value="C-terminal effector domain of the bipartite response regulators"/>
    <property type="match status" value="1"/>
</dbReference>
<proteinExistence type="predicted"/>
<keyword evidence="1" id="KW-0802">TPR repeat</keyword>
<dbReference type="Pfam" id="PF00196">
    <property type="entry name" value="GerE"/>
    <property type="match status" value="1"/>
</dbReference>
<dbReference type="CDD" id="cd06170">
    <property type="entry name" value="LuxR_C_like"/>
    <property type="match status" value="1"/>
</dbReference>
<evidence type="ECO:0000313" key="4">
    <source>
        <dbReference type="EMBL" id="SEF61650.1"/>
    </source>
</evidence>
<dbReference type="Gene3D" id="1.25.40.10">
    <property type="entry name" value="Tetratricopeptide repeat domain"/>
    <property type="match status" value="2"/>
</dbReference>
<feature type="repeat" description="TPR" evidence="1">
    <location>
        <begin position="229"/>
        <end position="262"/>
    </location>
</feature>
<dbReference type="InterPro" id="IPR000792">
    <property type="entry name" value="Tscrpt_reg_LuxR_C"/>
</dbReference>
<dbReference type="GO" id="GO:0003677">
    <property type="term" value="F:DNA binding"/>
    <property type="evidence" value="ECO:0007669"/>
    <property type="project" value="InterPro"/>
</dbReference>
<keyword evidence="2" id="KW-1133">Transmembrane helix</keyword>
<dbReference type="InterPro" id="IPR016032">
    <property type="entry name" value="Sig_transdc_resp-reg_C-effctor"/>
</dbReference>
<feature type="domain" description="HTH luxR-type" evidence="3">
    <location>
        <begin position="413"/>
        <end position="478"/>
    </location>
</feature>
<dbReference type="InterPro" id="IPR011990">
    <property type="entry name" value="TPR-like_helical_dom_sf"/>
</dbReference>
<dbReference type="InterPro" id="IPR036388">
    <property type="entry name" value="WH-like_DNA-bd_sf"/>
</dbReference>